<comment type="caution">
    <text evidence="1">The sequence shown here is derived from an EMBL/GenBank/DDBJ whole genome shotgun (WGS) entry which is preliminary data.</text>
</comment>
<reference evidence="1 2" key="1">
    <citation type="journal article" date="2015" name="Int. J. Syst. Evol. Microbiol.">
        <title>Exiguobacterium enclense sp. nov., isolated from sediment.</title>
        <authorList>
            <person name="Dastager S.G."/>
            <person name="Mawlankar R."/>
            <person name="Sonalkar V.V."/>
            <person name="Thorat M.N."/>
            <person name="Mual P."/>
            <person name="Verma A."/>
            <person name="Krishnamurthi S."/>
            <person name="Tang S.K."/>
            <person name="Li W.J."/>
        </authorList>
    </citation>
    <scope>NUCLEOTIDE SEQUENCE [LARGE SCALE GENOMIC DNA]</scope>
    <source>
        <strain evidence="1 2">NIO-1109</strain>
    </source>
</reference>
<organism evidence="1 2">
    <name type="scientific">Exiguobacterium indicum</name>
    <dbReference type="NCBI Taxonomy" id="296995"/>
    <lineage>
        <taxon>Bacteria</taxon>
        <taxon>Bacillati</taxon>
        <taxon>Bacillota</taxon>
        <taxon>Bacilli</taxon>
        <taxon>Bacillales</taxon>
        <taxon>Bacillales Family XII. Incertae Sedis</taxon>
        <taxon>Exiguobacterium</taxon>
    </lineage>
</organism>
<dbReference type="AlphaFoldDB" id="A0A0V8GBV9"/>
<evidence type="ECO:0000313" key="1">
    <source>
        <dbReference type="EMBL" id="KSU47768.1"/>
    </source>
</evidence>
<gene>
    <name evidence="1" type="ORF">AS033_13970</name>
</gene>
<accession>A0A0V8GBV9</accession>
<proteinExistence type="predicted"/>
<dbReference type="Proteomes" id="UP000053797">
    <property type="component" value="Unassembled WGS sequence"/>
</dbReference>
<name>A0A0V8GBV9_9BACL</name>
<protein>
    <submittedName>
        <fullName evidence="1">Uncharacterized protein</fullName>
    </submittedName>
</protein>
<dbReference type="EMBL" id="LNQL01000006">
    <property type="protein sequence ID" value="KSU47768.1"/>
    <property type="molecule type" value="Genomic_DNA"/>
</dbReference>
<evidence type="ECO:0000313" key="2">
    <source>
        <dbReference type="Proteomes" id="UP000053797"/>
    </source>
</evidence>
<sequence>MHLIFKTKQEGHTLYLVQKEYTPKAPSKKRLLPGKKFKPGMTIAEFDHILSGKGLGVMTAHRTEDYRMYERESPLL</sequence>